<evidence type="ECO:0000313" key="2">
    <source>
        <dbReference type="EMBL" id="GAA1235625.1"/>
    </source>
</evidence>
<comment type="caution">
    <text evidence="2">The sequence shown here is derived from an EMBL/GenBank/DDBJ whole genome shotgun (WGS) entry which is preliminary data.</text>
</comment>
<reference evidence="2 3" key="1">
    <citation type="journal article" date="2019" name="Int. J. Syst. Evol. Microbiol.">
        <title>The Global Catalogue of Microorganisms (GCM) 10K type strain sequencing project: providing services to taxonomists for standard genome sequencing and annotation.</title>
        <authorList>
            <consortium name="The Broad Institute Genomics Platform"/>
            <consortium name="The Broad Institute Genome Sequencing Center for Infectious Disease"/>
            <person name="Wu L."/>
            <person name="Ma J."/>
        </authorList>
    </citation>
    <scope>NUCLEOTIDE SEQUENCE [LARGE SCALE GENOMIC DNA]</scope>
    <source>
        <strain evidence="2 3">JCM 13023</strain>
    </source>
</reference>
<feature type="region of interest" description="Disordered" evidence="1">
    <location>
        <begin position="22"/>
        <end position="87"/>
    </location>
</feature>
<dbReference type="Proteomes" id="UP001500653">
    <property type="component" value="Unassembled WGS sequence"/>
</dbReference>
<feature type="compositionally biased region" description="Low complexity" evidence="1">
    <location>
        <begin position="49"/>
        <end position="62"/>
    </location>
</feature>
<accession>A0ABN1W7S9</accession>
<name>A0ABN1W7S9_9PSEU</name>
<gene>
    <name evidence="2" type="ORF">GCM10009676_19490</name>
</gene>
<dbReference type="Pfam" id="PF12079">
    <property type="entry name" value="DUF3558"/>
    <property type="match status" value="1"/>
</dbReference>
<dbReference type="EMBL" id="BAAALN010000005">
    <property type="protein sequence ID" value="GAA1235625.1"/>
    <property type="molecule type" value="Genomic_DNA"/>
</dbReference>
<proteinExistence type="predicted"/>
<feature type="compositionally biased region" description="Polar residues" evidence="1">
    <location>
        <begin position="36"/>
        <end position="48"/>
    </location>
</feature>
<evidence type="ECO:0000256" key="1">
    <source>
        <dbReference type="SAM" id="MobiDB-lite"/>
    </source>
</evidence>
<dbReference type="RefSeq" id="WP_253863328.1">
    <property type="nucleotide sequence ID" value="NZ_BAAALN010000005.1"/>
</dbReference>
<evidence type="ECO:0000313" key="3">
    <source>
        <dbReference type="Proteomes" id="UP001500653"/>
    </source>
</evidence>
<keyword evidence="3" id="KW-1185">Reference proteome</keyword>
<dbReference type="PROSITE" id="PS51257">
    <property type="entry name" value="PROKAR_LIPOPROTEIN"/>
    <property type="match status" value="1"/>
</dbReference>
<sequence length="215" mass="21857">MTTRTITGLVAGALLLLAGCSGESEGQAEPAPGPSSPANSQAPTSDEQTTPPSSNSSDTTTDLPHSGAPAVTNPLPKSVVSGDPCKGLTPDQIRAALGKVVQGEPDRAAAGPSCYWSNPEQSSGFLLGYDTGTGQGLSAQYKNTRPTVDMFEAIKPIGGYPAVRYQASTDSRDCTVAVGIANEYAISVVASSDKDPCAGAARLTEDVISNLKAKA</sequence>
<dbReference type="InterPro" id="IPR024520">
    <property type="entry name" value="DUF3558"/>
</dbReference>
<organism evidence="2 3">
    <name type="scientific">Prauserella halophila</name>
    <dbReference type="NCBI Taxonomy" id="185641"/>
    <lineage>
        <taxon>Bacteria</taxon>
        <taxon>Bacillati</taxon>
        <taxon>Actinomycetota</taxon>
        <taxon>Actinomycetes</taxon>
        <taxon>Pseudonocardiales</taxon>
        <taxon>Pseudonocardiaceae</taxon>
        <taxon>Prauserella</taxon>
    </lineage>
</organism>
<protein>
    <submittedName>
        <fullName evidence="2">DUF3558 domain-containing protein</fullName>
    </submittedName>
</protein>